<gene>
    <name evidence="1" type="ORF">AaeL_AAEL010503</name>
</gene>
<protein>
    <submittedName>
        <fullName evidence="1">AAEL010503-PA</fullName>
    </submittedName>
</protein>
<proteinExistence type="predicted"/>
<reference evidence="1" key="3">
    <citation type="submission" date="2012-09" db="EMBL/GenBank/DDBJ databases">
        <authorList>
            <consortium name="VectorBase"/>
        </authorList>
    </citation>
    <scope>NUCLEOTIDE SEQUENCE</scope>
    <source>
        <strain evidence="1">Liverpool</strain>
    </source>
</reference>
<dbReference type="PhylomeDB" id="Q16SS5"/>
<name>Q16SS5_AEDAE</name>
<dbReference type="AlphaFoldDB" id="Q16SS5"/>
<dbReference type="PaxDb" id="7159-AAEL010503-PA"/>
<sequence>MVTSLSNELFFAIPRVDSNELELSAQEERNGRDEGKCGMCGLSSKCNDYCNRTAGTWK</sequence>
<accession>Q16SS5</accession>
<evidence type="ECO:0000313" key="1">
    <source>
        <dbReference type="EMBL" id="EAT37510.1"/>
    </source>
</evidence>
<organism evidence="1 2">
    <name type="scientific">Aedes aegypti</name>
    <name type="common">Yellowfever mosquito</name>
    <name type="synonym">Culex aegypti</name>
    <dbReference type="NCBI Taxonomy" id="7159"/>
    <lineage>
        <taxon>Eukaryota</taxon>
        <taxon>Metazoa</taxon>
        <taxon>Ecdysozoa</taxon>
        <taxon>Arthropoda</taxon>
        <taxon>Hexapoda</taxon>
        <taxon>Insecta</taxon>
        <taxon>Pterygota</taxon>
        <taxon>Neoptera</taxon>
        <taxon>Endopterygota</taxon>
        <taxon>Diptera</taxon>
        <taxon>Nematocera</taxon>
        <taxon>Culicoidea</taxon>
        <taxon>Culicidae</taxon>
        <taxon>Culicinae</taxon>
        <taxon>Aedini</taxon>
        <taxon>Aedes</taxon>
        <taxon>Stegomyia</taxon>
    </lineage>
</organism>
<dbReference type="HOGENOM" id="CLU_2980889_0_0_1"/>
<evidence type="ECO:0000313" key="2">
    <source>
        <dbReference type="Proteomes" id="UP000682892"/>
    </source>
</evidence>
<reference evidence="1" key="2">
    <citation type="journal article" date="2007" name="Science">
        <title>Genome sequence of Aedes aegypti, a major arbovirus vector.</title>
        <authorList>
            <person name="Nene V."/>
            <person name="Wortman J.R."/>
            <person name="Lawson D."/>
            <person name="Haas B."/>
            <person name="Kodira C."/>
            <person name="Tu Z.J."/>
            <person name="Loftus B."/>
            <person name="Xi Z."/>
            <person name="Megy K."/>
            <person name="Grabherr M."/>
            <person name="Ren Q."/>
            <person name="Zdobnov E.M."/>
            <person name="Lobo N.F."/>
            <person name="Campbell K.S."/>
            <person name="Brown S.E."/>
            <person name="Bonaldo M.F."/>
            <person name="Zhu J."/>
            <person name="Sinkins S.P."/>
            <person name="Hogenkamp D.G."/>
            <person name="Amedeo P."/>
            <person name="Arensburger P."/>
            <person name="Atkinson P.W."/>
            <person name="Bidwell S."/>
            <person name="Biedler J."/>
            <person name="Birney E."/>
            <person name="Bruggner R.V."/>
            <person name="Costas J."/>
            <person name="Coy M.R."/>
            <person name="Crabtree J."/>
            <person name="Crawford M."/>
            <person name="Debruyn B."/>
            <person name="Decaprio D."/>
            <person name="Eiglmeier K."/>
            <person name="Eisenstadt E."/>
            <person name="El-Dorry H."/>
            <person name="Gelbart W.M."/>
            <person name="Gomes S.L."/>
            <person name="Hammond M."/>
            <person name="Hannick L.I."/>
            <person name="Hogan J.R."/>
            <person name="Holmes M.H."/>
            <person name="Jaffe D."/>
            <person name="Johnston J.S."/>
            <person name="Kennedy R.C."/>
            <person name="Koo H."/>
            <person name="Kravitz S."/>
            <person name="Kriventseva E.V."/>
            <person name="Kulp D."/>
            <person name="Labutti K."/>
            <person name="Lee E."/>
            <person name="Li S."/>
            <person name="Lovin D.D."/>
            <person name="Mao C."/>
            <person name="Mauceli E."/>
            <person name="Menck C.F."/>
            <person name="Miller J.R."/>
            <person name="Montgomery P."/>
            <person name="Mori A."/>
            <person name="Nascimento A.L."/>
            <person name="Naveira H.F."/>
            <person name="Nusbaum C."/>
            <person name="O'leary S."/>
            <person name="Orvis J."/>
            <person name="Pertea M."/>
            <person name="Quesneville H."/>
            <person name="Reidenbach K.R."/>
            <person name="Rogers Y.H."/>
            <person name="Roth C.W."/>
            <person name="Schneider J.R."/>
            <person name="Schatz M."/>
            <person name="Shumway M."/>
            <person name="Stanke M."/>
            <person name="Stinson E.O."/>
            <person name="Tubio J.M."/>
            <person name="Vanzee J.P."/>
            <person name="Verjovski-Almeida S."/>
            <person name="Werner D."/>
            <person name="White O."/>
            <person name="Wyder S."/>
            <person name="Zeng Q."/>
            <person name="Zhao Q."/>
            <person name="Zhao Y."/>
            <person name="Hill C.A."/>
            <person name="Raikhel A.S."/>
            <person name="Soares M.B."/>
            <person name="Knudson D.L."/>
            <person name="Lee N.H."/>
            <person name="Galagan J."/>
            <person name="Salzberg S.L."/>
            <person name="Paulsen I.T."/>
            <person name="Dimopoulos G."/>
            <person name="Collins F.H."/>
            <person name="Birren B."/>
            <person name="Fraser-Liggett C.M."/>
            <person name="Severson D.W."/>
        </authorList>
    </citation>
    <scope>NUCLEOTIDE SEQUENCE [LARGE SCALE GENOMIC DNA]</scope>
    <source>
        <strain evidence="1">Liverpool</strain>
    </source>
</reference>
<dbReference type="Proteomes" id="UP000682892">
    <property type="component" value="Unassembled WGS sequence"/>
</dbReference>
<reference evidence="1" key="1">
    <citation type="submission" date="2005-10" db="EMBL/GenBank/DDBJ databases">
        <authorList>
            <person name="Loftus B.J."/>
            <person name="Nene V.M."/>
            <person name="Hannick L.I."/>
            <person name="Bidwell S."/>
            <person name="Haas B."/>
            <person name="Amedeo P."/>
            <person name="Orvis J."/>
            <person name="Wortman J.R."/>
            <person name="White O.R."/>
            <person name="Salzberg S."/>
            <person name="Shumway M."/>
            <person name="Koo H."/>
            <person name="Zhao Y."/>
            <person name="Holmes M."/>
            <person name="Miller J."/>
            <person name="Schatz M."/>
            <person name="Pop M."/>
            <person name="Pai G."/>
            <person name="Utterback T."/>
            <person name="Rogers Y.-H."/>
            <person name="Kravitz S."/>
            <person name="Fraser C.M."/>
        </authorList>
    </citation>
    <scope>NUCLEOTIDE SEQUENCE</scope>
    <source>
        <strain evidence="1">Liverpool</strain>
    </source>
</reference>
<dbReference type="EMBL" id="CH477667">
    <property type="protein sequence ID" value="EAT37510.1"/>
    <property type="molecule type" value="Genomic_DNA"/>
</dbReference>